<reference evidence="2 3" key="1">
    <citation type="journal article" date="2019" name="Nat. Ecol. Evol.">
        <title>Megaphylogeny resolves global patterns of mushroom evolution.</title>
        <authorList>
            <person name="Varga T."/>
            <person name="Krizsan K."/>
            <person name="Foldi C."/>
            <person name="Dima B."/>
            <person name="Sanchez-Garcia M."/>
            <person name="Sanchez-Ramirez S."/>
            <person name="Szollosi G.J."/>
            <person name="Szarkandi J.G."/>
            <person name="Papp V."/>
            <person name="Albert L."/>
            <person name="Andreopoulos W."/>
            <person name="Angelini C."/>
            <person name="Antonin V."/>
            <person name="Barry K.W."/>
            <person name="Bougher N.L."/>
            <person name="Buchanan P."/>
            <person name="Buyck B."/>
            <person name="Bense V."/>
            <person name="Catcheside P."/>
            <person name="Chovatia M."/>
            <person name="Cooper J."/>
            <person name="Damon W."/>
            <person name="Desjardin D."/>
            <person name="Finy P."/>
            <person name="Geml J."/>
            <person name="Haridas S."/>
            <person name="Hughes K."/>
            <person name="Justo A."/>
            <person name="Karasinski D."/>
            <person name="Kautmanova I."/>
            <person name="Kiss B."/>
            <person name="Kocsube S."/>
            <person name="Kotiranta H."/>
            <person name="LaButti K.M."/>
            <person name="Lechner B.E."/>
            <person name="Liimatainen K."/>
            <person name="Lipzen A."/>
            <person name="Lukacs Z."/>
            <person name="Mihaltcheva S."/>
            <person name="Morgado L.N."/>
            <person name="Niskanen T."/>
            <person name="Noordeloos M.E."/>
            <person name="Ohm R.A."/>
            <person name="Ortiz-Santana B."/>
            <person name="Ovrebo C."/>
            <person name="Racz N."/>
            <person name="Riley R."/>
            <person name="Savchenko A."/>
            <person name="Shiryaev A."/>
            <person name="Soop K."/>
            <person name="Spirin V."/>
            <person name="Szebenyi C."/>
            <person name="Tomsovsky M."/>
            <person name="Tulloss R.E."/>
            <person name="Uehling J."/>
            <person name="Grigoriev I.V."/>
            <person name="Vagvolgyi C."/>
            <person name="Papp T."/>
            <person name="Martin F.M."/>
            <person name="Miettinen O."/>
            <person name="Hibbett D.S."/>
            <person name="Nagy L.G."/>
        </authorList>
    </citation>
    <scope>NUCLEOTIDE SEQUENCE [LARGE SCALE GENOMIC DNA]</scope>
    <source>
        <strain evidence="2 3">OMC1185</strain>
    </source>
</reference>
<name>A0A5C3MXC8_9AGAM</name>
<keyword evidence="3" id="KW-1185">Reference proteome</keyword>
<accession>A0A5C3MXC8</accession>
<protein>
    <submittedName>
        <fullName evidence="2">Uncharacterized protein</fullName>
    </submittedName>
</protein>
<gene>
    <name evidence="2" type="ORF">OE88DRAFT_1662038</name>
</gene>
<sequence>MSGPYNMSSNDPSVDRQTYNPQADARIDNAGYEDSTDPESVSVAPRGAGNQPTGVNAAREDREAEESEISGRIPKGEVNALKSELAPDERNVRGKTRGVRVDAYKQEKDLDRALADVDGADQDVEISAADGRRGL</sequence>
<feature type="region of interest" description="Disordered" evidence="1">
    <location>
        <begin position="1"/>
        <end position="100"/>
    </location>
</feature>
<dbReference type="AlphaFoldDB" id="A0A5C3MXC8"/>
<proteinExistence type="predicted"/>
<evidence type="ECO:0000313" key="2">
    <source>
        <dbReference type="EMBL" id="TFK49542.1"/>
    </source>
</evidence>
<dbReference type="Proteomes" id="UP000305948">
    <property type="component" value="Unassembled WGS sequence"/>
</dbReference>
<evidence type="ECO:0000256" key="1">
    <source>
        <dbReference type="SAM" id="MobiDB-lite"/>
    </source>
</evidence>
<organism evidence="2 3">
    <name type="scientific">Heliocybe sulcata</name>
    <dbReference type="NCBI Taxonomy" id="5364"/>
    <lineage>
        <taxon>Eukaryota</taxon>
        <taxon>Fungi</taxon>
        <taxon>Dikarya</taxon>
        <taxon>Basidiomycota</taxon>
        <taxon>Agaricomycotina</taxon>
        <taxon>Agaricomycetes</taxon>
        <taxon>Gloeophyllales</taxon>
        <taxon>Gloeophyllaceae</taxon>
        <taxon>Heliocybe</taxon>
    </lineage>
</organism>
<feature type="compositionally biased region" description="Polar residues" evidence="1">
    <location>
        <begin position="1"/>
        <end position="21"/>
    </location>
</feature>
<dbReference type="OrthoDB" id="3146826at2759"/>
<dbReference type="EMBL" id="ML213515">
    <property type="protein sequence ID" value="TFK49542.1"/>
    <property type="molecule type" value="Genomic_DNA"/>
</dbReference>
<evidence type="ECO:0000313" key="3">
    <source>
        <dbReference type="Proteomes" id="UP000305948"/>
    </source>
</evidence>